<evidence type="ECO:0000256" key="4">
    <source>
        <dbReference type="ARBA" id="ARBA00004260"/>
    </source>
</evidence>
<evidence type="ECO:0000256" key="6">
    <source>
        <dbReference type="ARBA" id="ARBA00010192"/>
    </source>
</evidence>
<dbReference type="AlphaFoldDB" id="A0A1D6HVP3"/>
<comment type="subcellular location">
    <subcellularLocation>
        <location evidence="4">Plastid</location>
        <location evidence="4">Chromoplast</location>
    </subcellularLocation>
</comment>
<evidence type="ECO:0000256" key="11">
    <source>
        <dbReference type="ARBA" id="ARBA00023002"/>
    </source>
</evidence>
<evidence type="ECO:0000256" key="9">
    <source>
        <dbReference type="ARBA" id="ARBA00022746"/>
    </source>
</evidence>
<evidence type="ECO:0000313" key="17">
    <source>
        <dbReference type="EMBL" id="ONM52300.1"/>
    </source>
</evidence>
<dbReference type="InterPro" id="IPR036188">
    <property type="entry name" value="FAD/NAD-bd_sf"/>
</dbReference>
<evidence type="ECO:0000256" key="1">
    <source>
        <dbReference type="ARBA" id="ARBA00000914"/>
    </source>
</evidence>
<dbReference type="InterPro" id="IPR002937">
    <property type="entry name" value="Amino_oxidase"/>
</dbReference>
<evidence type="ECO:0000256" key="12">
    <source>
        <dbReference type="ARBA" id="ARBA00030952"/>
    </source>
</evidence>
<gene>
    <name evidence="17" type="ORF">ZEAMMB73_Zm00001d019124</name>
</gene>
<keyword evidence="10" id="KW-0957">Chromoplast</keyword>
<dbReference type="GO" id="GO:0016117">
    <property type="term" value="P:carotenoid biosynthetic process"/>
    <property type="evidence" value="ECO:0007669"/>
    <property type="project" value="UniProtKB-KW"/>
</dbReference>
<dbReference type="PANTHER" id="PTHR42923">
    <property type="entry name" value="PROTOPORPHYRINOGEN OXIDASE"/>
    <property type="match status" value="1"/>
</dbReference>
<comment type="similarity">
    <text evidence="6">Belongs to the zeta carotene desaturase family.</text>
</comment>
<dbReference type="PANTHER" id="PTHR42923:SF41">
    <property type="entry name" value="ZETA-CAROTENE DESATURASE, CHLOROPLASTIC_CHROMOPLASTIC"/>
    <property type="match status" value="1"/>
</dbReference>
<evidence type="ECO:0000256" key="3">
    <source>
        <dbReference type="ARBA" id="ARBA00001937"/>
    </source>
</evidence>
<feature type="compositionally biased region" description="Low complexity" evidence="15">
    <location>
        <begin position="22"/>
        <end position="32"/>
    </location>
</feature>
<comment type="cofactor">
    <cofactor evidence="3">
        <name>NADP(+)</name>
        <dbReference type="ChEBI" id="CHEBI:58349"/>
    </cofactor>
</comment>
<comment type="catalytic activity">
    <reaction evidence="1">
        <text>9,9'-di-cis-zeta-carotene + 2 a quinone = 7,7',9,9'-tetra-cis-lycopene + 2 a quinol</text>
        <dbReference type="Rhea" id="RHEA:30955"/>
        <dbReference type="ChEBI" id="CHEBI:24646"/>
        <dbReference type="ChEBI" id="CHEBI:48716"/>
        <dbReference type="ChEBI" id="CHEBI:62466"/>
        <dbReference type="ChEBI" id="CHEBI:132124"/>
        <dbReference type="EC" id="1.3.5.6"/>
    </reaction>
</comment>
<feature type="domain" description="Amine oxidase" evidence="16">
    <location>
        <begin position="301"/>
        <end position="506"/>
    </location>
</feature>
<proteinExistence type="inferred from homology"/>
<dbReference type="SUPFAM" id="SSF51905">
    <property type="entry name" value="FAD/NAD(P)-binding domain"/>
    <property type="match status" value="1"/>
</dbReference>
<dbReference type="Pfam" id="PF01593">
    <property type="entry name" value="Amino_oxidase"/>
    <property type="match status" value="2"/>
</dbReference>
<dbReference type="Gene3D" id="3.50.50.60">
    <property type="entry name" value="FAD/NAD(P)-binding domain"/>
    <property type="match status" value="1"/>
</dbReference>
<evidence type="ECO:0000256" key="10">
    <source>
        <dbReference type="ARBA" id="ARBA00022904"/>
    </source>
</evidence>
<evidence type="ECO:0000256" key="5">
    <source>
        <dbReference type="ARBA" id="ARBA00004900"/>
    </source>
</evidence>
<dbReference type="STRING" id="4577.A0A1D6HVP3"/>
<dbReference type="IntAct" id="A0A1D6HVP3">
    <property type="interactions" value="3"/>
</dbReference>
<dbReference type="GO" id="GO:0009509">
    <property type="term" value="C:chromoplast"/>
    <property type="evidence" value="ECO:0007669"/>
    <property type="project" value="UniProtKB-SubCell"/>
</dbReference>
<dbReference type="GO" id="GO:0016719">
    <property type="term" value="F:9,9'-di-cis-zeta-carotene desaturase activity"/>
    <property type="evidence" value="ECO:0007669"/>
    <property type="project" value="UniProtKB-EC"/>
</dbReference>
<keyword evidence="11" id="KW-0560">Oxidoreductase</keyword>
<evidence type="ECO:0000256" key="8">
    <source>
        <dbReference type="ARBA" id="ARBA00015490"/>
    </source>
</evidence>
<comment type="pathway">
    <text evidence="5">Carotenoid biosynthesis; lycopene biosynthesis.</text>
</comment>
<evidence type="ECO:0000256" key="7">
    <source>
        <dbReference type="ARBA" id="ARBA00012788"/>
    </source>
</evidence>
<name>A0A1D6HVP3_MAIZE</name>
<feature type="region of interest" description="Disordered" evidence="15">
    <location>
        <begin position="13"/>
        <end position="32"/>
    </location>
</feature>
<protein>
    <recommendedName>
        <fullName evidence="8">Zeta-carotene desaturase, chloroplastic/chromoplastic</fullName>
        <ecNumber evidence="7">1.3.5.6</ecNumber>
    </recommendedName>
    <alternativeName>
        <fullName evidence="13">9,9'-di-cis-zeta-carotene desaturase</fullName>
    </alternativeName>
    <alternativeName>
        <fullName evidence="12">Carotene 7,8-desaturase</fullName>
    </alternativeName>
</protein>
<dbReference type="InterPro" id="IPR018790">
    <property type="entry name" value="DUF2358"/>
</dbReference>
<sequence length="718" mass="79240">MASVAATTTLAPALAPRRRARPGTGLLPPRRASAVRCSLDRNVSDMGVNAPKGLFPPEPEHYRGPKLKVAIIGAGLAGMSTAVELLDQGHEVDLYESRPFIGGKVGSFVDRQGNHIEMGLHVFFGCYSNLFRLMKKVGADNNLLVKEHTHTFVNKGGTIGELDFRFPVGAPLHGIQAFLRTNQLKVYDKARNAVALALSPVVRALVDPDGALQQVRDLDDVSFSDWFMSKGGTRESITRMWDPVAYALGFIDCDNISARCMLTIFTLFATKTEASLLRMLKGSPDVYLSGPIKKYITDRGACDVPGIKRLLPSEWREWEMFDNIYKLDGVPVVTVQLRYNGWVTELQDLEKSRPDKFECTPPIIQLQRAVGLDNLLYTADADFSCFSDLALSSPADYYIEGQGSLIQAVLTPGDPYMPLPNEEIISKVQKQVVELFPSSRGLEVTWSSVVKIGQSLYREAPGNDPFRPDQKTPVKNFFLSGSYTKQDYIDSMEGATLSGRRTSAYICGAGEELLALRKKLLIDDGEKALGNVQGRRRLTGAVRAAPDAPPVVRAAVSAVTELLRALSPNKALRGAATQQQQGEEPDPDPTCGSVEDVLAVLRDDYRRAYFLTGDFTPGIYTEDCLFEDPTIKFRGLSRYSQNLGLLVPFFDSPSLELENIEKGSRAETKFVKATWKLRFIFKLQKAHVTRHSESWDVSALQAIAQIFVSAPEEKLEGS</sequence>
<dbReference type="Pfam" id="PF10184">
    <property type="entry name" value="DUF2358"/>
    <property type="match status" value="1"/>
</dbReference>
<dbReference type="FunFam" id="3.50.50.60:FF:000111">
    <property type="entry name" value="Zeta-carotene desaturase"/>
    <property type="match status" value="1"/>
</dbReference>
<dbReference type="EMBL" id="CM007650">
    <property type="protein sequence ID" value="ONM52300.1"/>
    <property type="molecule type" value="Genomic_DNA"/>
</dbReference>
<evidence type="ECO:0000256" key="14">
    <source>
        <dbReference type="ARBA" id="ARBA00056473"/>
    </source>
</evidence>
<dbReference type="InterPro" id="IPR050464">
    <property type="entry name" value="Zeta_carotene_desat/Oxidored"/>
</dbReference>
<evidence type="ECO:0000256" key="2">
    <source>
        <dbReference type="ARBA" id="ARBA00001911"/>
    </source>
</evidence>
<keyword evidence="9" id="KW-0125">Carotenoid biosynthesis</keyword>
<dbReference type="PRINTS" id="PR00419">
    <property type="entry name" value="ADXRDTASE"/>
</dbReference>
<reference evidence="17" key="1">
    <citation type="submission" date="2015-12" db="EMBL/GenBank/DDBJ databases">
        <title>Update maize B73 reference genome by single molecule sequencing technologies.</title>
        <authorList>
            <consortium name="Maize Genome Sequencing Project"/>
            <person name="Ware D."/>
        </authorList>
    </citation>
    <scope>NUCLEOTIDE SEQUENCE [LARGE SCALE GENOMIC DNA]</scope>
    <source>
        <tissue evidence="17">Seedling</tissue>
    </source>
</reference>
<evidence type="ECO:0000256" key="15">
    <source>
        <dbReference type="SAM" id="MobiDB-lite"/>
    </source>
</evidence>
<comment type="cofactor">
    <cofactor evidence="2">
        <name>NAD(+)</name>
        <dbReference type="ChEBI" id="CHEBI:57540"/>
    </cofactor>
</comment>
<feature type="domain" description="Amine oxidase" evidence="16">
    <location>
        <begin position="76"/>
        <end position="282"/>
    </location>
</feature>
<accession>A0A1D6HVP3</accession>
<organism evidence="17">
    <name type="scientific">Zea mays</name>
    <name type="common">Maize</name>
    <dbReference type="NCBI Taxonomy" id="4577"/>
    <lineage>
        <taxon>Eukaryota</taxon>
        <taxon>Viridiplantae</taxon>
        <taxon>Streptophyta</taxon>
        <taxon>Embryophyta</taxon>
        <taxon>Tracheophyta</taxon>
        <taxon>Spermatophyta</taxon>
        <taxon>Magnoliopsida</taxon>
        <taxon>Liliopsida</taxon>
        <taxon>Poales</taxon>
        <taxon>Poaceae</taxon>
        <taxon>PACMAD clade</taxon>
        <taxon>Panicoideae</taxon>
        <taxon>Andropogonodae</taxon>
        <taxon>Andropogoneae</taxon>
        <taxon>Tripsacinae</taxon>
        <taxon>Zea</taxon>
    </lineage>
</organism>
<dbReference type="InParanoid" id="A0A1D6HVP3"/>
<dbReference type="GO" id="GO:0050660">
    <property type="term" value="F:flavin adenine dinucleotide binding"/>
    <property type="evidence" value="ECO:0007669"/>
    <property type="project" value="UniProtKB-ARBA"/>
</dbReference>
<dbReference type="SMR" id="A0A1D6HVP3"/>
<dbReference type="EC" id="1.3.5.6" evidence="7"/>
<dbReference type="ExpressionAtlas" id="A0A1D6HVP3">
    <property type="expression patterns" value="baseline and differential"/>
</dbReference>
<evidence type="ECO:0000256" key="13">
    <source>
        <dbReference type="ARBA" id="ARBA00031301"/>
    </source>
</evidence>
<comment type="function">
    <text evidence="14">Catalyzes the conversion of zeta-carotene to lycopene via the intermediary of neurosporene. It carries out two consecutive desaturations (introduction of double bonds) at positions C-7 and C-7'.</text>
</comment>
<evidence type="ECO:0000259" key="16">
    <source>
        <dbReference type="Pfam" id="PF01593"/>
    </source>
</evidence>
<keyword evidence="10" id="KW-0934">Plastid</keyword>